<dbReference type="Proteomes" id="UP001642409">
    <property type="component" value="Unassembled WGS sequence"/>
</dbReference>
<evidence type="ECO:0000313" key="2">
    <source>
        <dbReference type="EMBL" id="CAI9963138.1"/>
    </source>
</evidence>
<feature type="transmembrane region" description="Helical" evidence="1">
    <location>
        <begin position="12"/>
        <end position="31"/>
    </location>
</feature>
<reference evidence="2" key="1">
    <citation type="submission" date="2023-06" db="EMBL/GenBank/DDBJ databases">
        <authorList>
            <person name="Kurt Z."/>
        </authorList>
    </citation>
    <scope>NUCLEOTIDE SEQUENCE</scope>
</reference>
<comment type="caution">
    <text evidence="2">The sequence shown here is derived from an EMBL/GenBank/DDBJ whole genome shotgun (WGS) entry which is preliminary data.</text>
</comment>
<accession>A0AA86R008</accession>
<gene>
    <name evidence="2" type="ORF">HINF_LOCUS50783</name>
    <name evidence="3" type="ORF">HINF_LOCUS75223</name>
</gene>
<evidence type="ECO:0000313" key="4">
    <source>
        <dbReference type="Proteomes" id="UP001642409"/>
    </source>
</evidence>
<protein>
    <submittedName>
        <fullName evidence="3">Hypothetical_protein</fullName>
    </submittedName>
</protein>
<keyword evidence="1" id="KW-0472">Membrane</keyword>
<feature type="transmembrane region" description="Helical" evidence="1">
    <location>
        <begin position="51"/>
        <end position="70"/>
    </location>
</feature>
<keyword evidence="1" id="KW-0812">Transmembrane</keyword>
<name>A0AA86R008_9EUKA</name>
<keyword evidence="1" id="KW-1133">Transmembrane helix</keyword>
<dbReference type="AlphaFoldDB" id="A0AA86R008"/>
<dbReference type="EMBL" id="CAXDID020000660">
    <property type="protein sequence ID" value="CAL6108974.1"/>
    <property type="molecule type" value="Genomic_DNA"/>
</dbReference>
<organism evidence="2">
    <name type="scientific">Hexamita inflata</name>
    <dbReference type="NCBI Taxonomy" id="28002"/>
    <lineage>
        <taxon>Eukaryota</taxon>
        <taxon>Metamonada</taxon>
        <taxon>Diplomonadida</taxon>
        <taxon>Hexamitidae</taxon>
        <taxon>Hexamitinae</taxon>
        <taxon>Hexamita</taxon>
    </lineage>
</organism>
<proteinExistence type="predicted"/>
<sequence>MQQFTSQLSKQTALAYMVIKCLVMYVPQLIVPLTGNLASIENVNVQYLNNLLQVKIVCVQIMLLCLGIRVRVHNTLHQLELAVFVMQFQTKQCLTGCVPVKHLGLQ</sequence>
<dbReference type="EMBL" id="CATOUU010000965">
    <property type="protein sequence ID" value="CAI9963138.1"/>
    <property type="molecule type" value="Genomic_DNA"/>
</dbReference>
<keyword evidence="4" id="KW-1185">Reference proteome</keyword>
<evidence type="ECO:0000256" key="1">
    <source>
        <dbReference type="SAM" id="Phobius"/>
    </source>
</evidence>
<reference evidence="3 4" key="2">
    <citation type="submission" date="2024-07" db="EMBL/GenBank/DDBJ databases">
        <authorList>
            <person name="Akdeniz Z."/>
        </authorList>
    </citation>
    <scope>NUCLEOTIDE SEQUENCE [LARGE SCALE GENOMIC DNA]</scope>
</reference>
<evidence type="ECO:0000313" key="3">
    <source>
        <dbReference type="EMBL" id="CAL6108974.1"/>
    </source>
</evidence>